<dbReference type="Pfam" id="PF04984">
    <property type="entry name" value="Phage_sheath_1"/>
    <property type="match status" value="1"/>
</dbReference>
<evidence type="ECO:0000313" key="4">
    <source>
        <dbReference type="EMBL" id="VFK16273.1"/>
    </source>
</evidence>
<proteinExistence type="inferred from homology"/>
<dbReference type="InterPro" id="IPR052042">
    <property type="entry name" value="Tail_sheath_structural"/>
</dbReference>
<evidence type="ECO:0000259" key="2">
    <source>
        <dbReference type="Pfam" id="PF04984"/>
    </source>
</evidence>
<comment type="similarity">
    <text evidence="1">Belongs to the myoviridae tail sheath protein family.</text>
</comment>
<evidence type="ECO:0000259" key="3">
    <source>
        <dbReference type="Pfam" id="PF17482"/>
    </source>
</evidence>
<protein>
    <submittedName>
        <fullName evidence="4">Uncharacterized protein</fullName>
    </submittedName>
</protein>
<evidence type="ECO:0000256" key="1">
    <source>
        <dbReference type="ARBA" id="ARBA00008005"/>
    </source>
</evidence>
<dbReference type="AlphaFoldDB" id="A0A450WGU5"/>
<dbReference type="Pfam" id="PF17482">
    <property type="entry name" value="Phage_sheath_1C"/>
    <property type="match status" value="1"/>
</dbReference>
<dbReference type="InterPro" id="IPR035089">
    <property type="entry name" value="Phage_sheath_subtilisin"/>
</dbReference>
<dbReference type="PANTHER" id="PTHR35861:SF1">
    <property type="entry name" value="PHAGE TAIL SHEATH PROTEIN"/>
    <property type="match status" value="1"/>
</dbReference>
<dbReference type="InterPro" id="IPR020287">
    <property type="entry name" value="Tail_sheath_C"/>
</dbReference>
<dbReference type="Gene3D" id="3.40.50.11780">
    <property type="match status" value="1"/>
</dbReference>
<accession>A0A450WGU5</accession>
<dbReference type="PANTHER" id="PTHR35861">
    <property type="match status" value="1"/>
</dbReference>
<reference evidence="4" key="1">
    <citation type="submission" date="2019-02" db="EMBL/GenBank/DDBJ databases">
        <authorList>
            <person name="Gruber-Vodicka R. H."/>
            <person name="Seah K. B. B."/>
        </authorList>
    </citation>
    <scope>NUCLEOTIDE SEQUENCE</scope>
    <source>
        <strain evidence="4">BECK_BY7</strain>
    </source>
</reference>
<gene>
    <name evidence="4" type="ORF">BECKLFY1418C_GA0070996_102227</name>
</gene>
<organism evidence="4">
    <name type="scientific">Candidatus Kentrum sp. LFY</name>
    <dbReference type="NCBI Taxonomy" id="2126342"/>
    <lineage>
        <taxon>Bacteria</taxon>
        <taxon>Pseudomonadati</taxon>
        <taxon>Pseudomonadota</taxon>
        <taxon>Gammaproteobacteria</taxon>
        <taxon>Candidatus Kentrum</taxon>
    </lineage>
</organism>
<name>A0A450WGU5_9GAMM</name>
<feature type="domain" description="Tail sheath protein subtilisin-like" evidence="2">
    <location>
        <begin position="187"/>
        <end position="362"/>
    </location>
</feature>
<feature type="domain" description="Tail sheath protein C-terminal" evidence="3">
    <location>
        <begin position="368"/>
        <end position="445"/>
    </location>
</feature>
<dbReference type="EMBL" id="CAADFN010000022">
    <property type="protein sequence ID" value="VFK16273.1"/>
    <property type="molecule type" value="Genomic_DNA"/>
</dbReference>
<sequence length="479" mass="50992">MPANFLHGVETIRIEVGPRSVRLVKAAVSACVGTAPTGPVNKPTLVLSDKDAARFGPYLSGFTIADALNANFVQGRPHAGAVIVVNVLDPAVHRTQVTGESLTFGAADNRARLAHPGVMDLVVKSADGATTYVLGADYTVDAVTGALTRVGTGAIPSGATVDAGYFHADPTKVTAADIIGAVDGITGKRTGLQSLKDCHQLFGFFPKRVIAPGYSPLSFVSTGLIAIAERIRARAYIDAPVGITPAETIAGRGPAGTINFNTSSLRARLCYPHVEVYDAEADGTRLAPLSQYAAGVGNASDLERGYWWSSSNREIRGIVGLERDLSAAINDPASEVNLLNEVGITTVFNAFGTGHRLWGNRSAAWPTDTSPYNFENVLAVGDIVDESIEHASLQYMDMPIDDPWIDAVTEMVNGFLRKLKGDGAILDGRCWYDPDDNPETEVAMGHVAFRRGYMSPLSAERITNLVYLDLDYLKALGTK</sequence>